<keyword evidence="3" id="KW-1185">Reference proteome</keyword>
<dbReference type="PROSITE" id="PS50878">
    <property type="entry name" value="RT_POL"/>
    <property type="match status" value="1"/>
</dbReference>
<dbReference type="InterPro" id="IPR000477">
    <property type="entry name" value="RT_dom"/>
</dbReference>
<comment type="caution">
    <text evidence="2">The sequence shown here is derived from an EMBL/GenBank/DDBJ whole genome shotgun (WGS) entry which is preliminary data.</text>
</comment>
<dbReference type="OrthoDB" id="411871at2759"/>
<name>A0A016RSW1_9BILA</name>
<dbReference type="CDD" id="cd01650">
    <property type="entry name" value="RT_nLTR_like"/>
    <property type="match status" value="1"/>
</dbReference>
<protein>
    <recommendedName>
        <fullName evidence="1">Reverse transcriptase domain-containing protein</fullName>
    </recommendedName>
</protein>
<evidence type="ECO:0000313" key="2">
    <source>
        <dbReference type="EMBL" id="EYB81470.1"/>
    </source>
</evidence>
<dbReference type="STRING" id="53326.A0A016RSW1"/>
<dbReference type="GO" id="GO:0003824">
    <property type="term" value="F:catalytic activity"/>
    <property type="evidence" value="ECO:0007669"/>
    <property type="project" value="InterPro"/>
</dbReference>
<organism evidence="2 3">
    <name type="scientific">Ancylostoma ceylanicum</name>
    <dbReference type="NCBI Taxonomy" id="53326"/>
    <lineage>
        <taxon>Eukaryota</taxon>
        <taxon>Metazoa</taxon>
        <taxon>Ecdysozoa</taxon>
        <taxon>Nematoda</taxon>
        <taxon>Chromadorea</taxon>
        <taxon>Rhabditida</taxon>
        <taxon>Rhabditina</taxon>
        <taxon>Rhabditomorpha</taxon>
        <taxon>Strongyloidea</taxon>
        <taxon>Ancylostomatidae</taxon>
        <taxon>Ancylostomatinae</taxon>
        <taxon>Ancylostoma</taxon>
    </lineage>
</organism>
<reference evidence="3" key="1">
    <citation type="journal article" date="2015" name="Nat. Genet.">
        <title>The genome and transcriptome of the zoonotic hookworm Ancylostoma ceylanicum identify infection-specific gene families.</title>
        <authorList>
            <person name="Schwarz E.M."/>
            <person name="Hu Y."/>
            <person name="Antoshechkin I."/>
            <person name="Miller M.M."/>
            <person name="Sternberg P.W."/>
            <person name="Aroian R.V."/>
        </authorList>
    </citation>
    <scope>NUCLEOTIDE SEQUENCE</scope>
    <source>
        <strain evidence="3">HY135</strain>
    </source>
</reference>
<dbReference type="EMBL" id="JARK01001719">
    <property type="protein sequence ID" value="EYB81470.1"/>
    <property type="molecule type" value="Genomic_DNA"/>
</dbReference>
<dbReference type="Pfam" id="PF00078">
    <property type="entry name" value="RVT_1"/>
    <property type="match status" value="1"/>
</dbReference>
<sequence length="1041" mass="120183">MPRKSIRSNKLSSVGSVTMNSTEVVASHNGEDYNQLTSAQLISAIMARNSDPIINDMLLALSEKVKVECLSMIETEKRGRSIVLAGLEEAPVDVGPSMRMKDLETKVEGVLSALQIECRPSELYRMGKFDPNRPRLVKIVFPSKHYWSLALANARLLKPAGYPDLFIRRSMTESERQKDYEMRKLAREKNKERGFKEWVVYRGELRRIAELNKVYRPPNSQKNDDDDLLNYLACICSTTDPLIIIGDFNIDVNLRDHRPNTASRRFMNFFKCIGVQQYVQAPTRDQSILDLVFSSIPLAEKVRHLPPLGTSDHDVLFFKVNVEISEKVPLPLPDYTKTDFVGLNRYLHTIDWWDVFDNYISIDDIYRRFCNVLYEGLAKFVPFTVRNCSAMIEYPPHIKALLAQKRRIFEMYPNSTATSIYKKVCADIDFHVRKFLSNRERRYARASHLKPLYAYMRKISRIGGKLQTLIDENGDSYVTDQQKANALAKYFSTVFSSDDVPPEPLSNNSHFGDGLGSSLYVYPNQVLKYLRALKPSTSETFDGIPQIVYRRCAKTLCRPLCHVFNISLFYGEVPLIWKKAIITAIPKKMNAHLLADFRPISINPPPIKILEKLIRSHLLSRLDKCNLIPQEQHGFLSGASTATLLTDSLHDWVSAVGNGKSIDIVYFDLSKAFDKVNHRLLLLKLKTLGVDYSLLKWFECYLKNRHMTVKVSNSFSETYECPSGVPQGGVLSPLLFLIYTMDLPSLLKVSPLIRVQIYADDIKIYAPYDEASADSAHSALSRSIEAMLHWSQEHGLPVNLNKTAILHLGKLPYKDYSLNGTIINRKHEVKDLGVLIDSKLSFSNHINYMVDKARRMLFLIFRNIHCNDPKILIRLYMSYVLPHLEYCSQIWNPYLMKQILKIESVQQTFTRILHYKSLHSEHSLETMMSYKERLSKLRLDSLQKRRVFRDLVFAFRILKLETRLRPSKYWIFRPSYGRTNRLALDPRINASKYSSISFNSFFLRISRWFRKLPVNLQKSTNLFRITLRKIDLLNTLGLSKH</sequence>
<dbReference type="PRINTS" id="PR01345">
    <property type="entry name" value="CERVTRCPTASE"/>
</dbReference>
<dbReference type="AlphaFoldDB" id="A0A016RSW1"/>
<dbReference type="SUPFAM" id="SSF56672">
    <property type="entry name" value="DNA/RNA polymerases"/>
    <property type="match status" value="1"/>
</dbReference>
<dbReference type="Proteomes" id="UP000024635">
    <property type="component" value="Unassembled WGS sequence"/>
</dbReference>
<evidence type="ECO:0000259" key="1">
    <source>
        <dbReference type="PROSITE" id="PS50878"/>
    </source>
</evidence>
<evidence type="ECO:0000313" key="3">
    <source>
        <dbReference type="Proteomes" id="UP000024635"/>
    </source>
</evidence>
<feature type="domain" description="Reverse transcriptase" evidence="1">
    <location>
        <begin position="566"/>
        <end position="818"/>
    </location>
</feature>
<dbReference type="Gene3D" id="3.60.10.10">
    <property type="entry name" value="Endonuclease/exonuclease/phosphatase"/>
    <property type="match status" value="1"/>
</dbReference>
<dbReference type="InterPro" id="IPR036691">
    <property type="entry name" value="Endo/exonu/phosph_ase_sf"/>
</dbReference>
<dbReference type="SUPFAM" id="SSF56219">
    <property type="entry name" value="DNase I-like"/>
    <property type="match status" value="1"/>
</dbReference>
<proteinExistence type="predicted"/>
<dbReference type="InterPro" id="IPR043502">
    <property type="entry name" value="DNA/RNA_pol_sf"/>
</dbReference>
<dbReference type="InterPro" id="IPR005135">
    <property type="entry name" value="Endo/exonuclease/phosphatase"/>
</dbReference>
<gene>
    <name evidence="2" type="primary">Acey_s0383.g386</name>
    <name evidence="2" type="ORF">Y032_0383g386</name>
</gene>
<dbReference type="Pfam" id="PF14529">
    <property type="entry name" value="Exo_endo_phos_2"/>
    <property type="match status" value="1"/>
</dbReference>
<dbReference type="PANTHER" id="PTHR33332">
    <property type="entry name" value="REVERSE TRANSCRIPTASE DOMAIN-CONTAINING PROTEIN"/>
    <property type="match status" value="1"/>
</dbReference>
<accession>A0A016RSW1</accession>